<protein>
    <submittedName>
        <fullName evidence="4">Ubiquitin hydrolase</fullName>
    </submittedName>
</protein>
<reference evidence="4" key="1">
    <citation type="journal article" date="2019" name="Sci. Rep.">
        <title>Draft genome of Tanacetum cinerariifolium, the natural source of mosquito coil.</title>
        <authorList>
            <person name="Yamashiro T."/>
            <person name="Shiraishi A."/>
            <person name="Satake H."/>
            <person name="Nakayama K."/>
        </authorList>
    </citation>
    <scope>NUCLEOTIDE SEQUENCE</scope>
</reference>
<keyword evidence="1" id="KW-0862">Zinc</keyword>
<name>A0A6L2NAD3_TANCI</name>
<gene>
    <name evidence="4" type="ORF">Tci_054537</name>
</gene>
<dbReference type="PROSITE" id="PS50158">
    <property type="entry name" value="ZF_CCHC"/>
    <property type="match status" value="1"/>
</dbReference>
<evidence type="ECO:0000259" key="3">
    <source>
        <dbReference type="PROSITE" id="PS50158"/>
    </source>
</evidence>
<feature type="region of interest" description="Disordered" evidence="2">
    <location>
        <begin position="258"/>
        <end position="290"/>
    </location>
</feature>
<dbReference type="InterPro" id="IPR001878">
    <property type="entry name" value="Znf_CCHC"/>
</dbReference>
<proteinExistence type="predicted"/>
<dbReference type="GO" id="GO:0008270">
    <property type="term" value="F:zinc ion binding"/>
    <property type="evidence" value="ECO:0007669"/>
    <property type="project" value="UniProtKB-KW"/>
</dbReference>
<keyword evidence="4" id="KW-0378">Hydrolase</keyword>
<dbReference type="AlphaFoldDB" id="A0A6L2NAD3"/>
<dbReference type="EMBL" id="BKCJ010008503">
    <property type="protein sequence ID" value="GEU82559.1"/>
    <property type="molecule type" value="Genomic_DNA"/>
</dbReference>
<feature type="region of interest" description="Disordered" evidence="2">
    <location>
        <begin position="82"/>
        <end position="113"/>
    </location>
</feature>
<feature type="domain" description="CCHC-type" evidence="3">
    <location>
        <begin position="362"/>
        <end position="375"/>
    </location>
</feature>
<accession>A0A6L2NAD3</accession>
<evidence type="ECO:0000256" key="2">
    <source>
        <dbReference type="SAM" id="MobiDB-lite"/>
    </source>
</evidence>
<sequence length="547" mass="62107">MSKSDMIFEEIKMMFQQLMERLNEENQAKIEEINQVTHTSEPSRRFNSICYDDDDDDNDEERTIPLRNIISQLPPSIVNTTSLPVLPTEDPKDSLITGNDDLNTIPEKESDEFRNSSVKDLVPIVSGSKDTSGSDSECILPSCDDFSPINVFKDKSVTFFNPLFNSNDDFTYSDDESQSDEDVPEENIKIYSNPLFEFDDEYISTDVNPLFDEEVKELIRTRRVLDTVLFPPPAQVYSPPKKDMSWTGLPEFADDTITNYSRPSPSIKSKSSDLQNRNSSVSEHRESSESIMSNPMIKFVKAADCADVKTKKVEAARKPSVKYVEMYRNTSKSPKVRGNQRNWNNLKTQQLGKDFVMKNKACFKCGNFDHLAYDCGIWVEKGKNWSKNNFAHKNVTPRADLFKIASVSTARRVNTAAPRPNVNSARPKTTQDLVIIKLIQRVKRLERELKARNLPTKIQKVDVRGRSRVTITLSFKVVDPISGTTVLENIESKVSYDSNLDKPDLLVTPLFDVNEDECFDPGDDFNEIDAFLDIDTSTNVKDGLPGF</sequence>
<dbReference type="GO" id="GO:0016787">
    <property type="term" value="F:hydrolase activity"/>
    <property type="evidence" value="ECO:0007669"/>
    <property type="project" value="UniProtKB-KW"/>
</dbReference>
<comment type="caution">
    <text evidence="4">The sequence shown here is derived from an EMBL/GenBank/DDBJ whole genome shotgun (WGS) entry which is preliminary data.</text>
</comment>
<organism evidence="4">
    <name type="scientific">Tanacetum cinerariifolium</name>
    <name type="common">Dalmatian daisy</name>
    <name type="synonym">Chrysanthemum cinerariifolium</name>
    <dbReference type="NCBI Taxonomy" id="118510"/>
    <lineage>
        <taxon>Eukaryota</taxon>
        <taxon>Viridiplantae</taxon>
        <taxon>Streptophyta</taxon>
        <taxon>Embryophyta</taxon>
        <taxon>Tracheophyta</taxon>
        <taxon>Spermatophyta</taxon>
        <taxon>Magnoliopsida</taxon>
        <taxon>eudicotyledons</taxon>
        <taxon>Gunneridae</taxon>
        <taxon>Pentapetalae</taxon>
        <taxon>asterids</taxon>
        <taxon>campanulids</taxon>
        <taxon>Asterales</taxon>
        <taxon>Asteraceae</taxon>
        <taxon>Asteroideae</taxon>
        <taxon>Anthemideae</taxon>
        <taxon>Anthemidinae</taxon>
        <taxon>Tanacetum</taxon>
    </lineage>
</organism>
<evidence type="ECO:0000256" key="1">
    <source>
        <dbReference type="PROSITE-ProRule" id="PRU00047"/>
    </source>
</evidence>
<keyword evidence="1" id="KW-0479">Metal-binding</keyword>
<keyword evidence="1" id="KW-0863">Zinc-finger</keyword>
<feature type="region of interest" description="Disordered" evidence="2">
    <location>
        <begin position="38"/>
        <end position="58"/>
    </location>
</feature>
<evidence type="ECO:0000313" key="4">
    <source>
        <dbReference type="EMBL" id="GEU82559.1"/>
    </source>
</evidence>
<dbReference type="GO" id="GO:0003676">
    <property type="term" value="F:nucleic acid binding"/>
    <property type="evidence" value="ECO:0007669"/>
    <property type="project" value="InterPro"/>
</dbReference>